<dbReference type="Gene3D" id="3.20.20.370">
    <property type="entry name" value="Glycoside hydrolase/deacetylase"/>
    <property type="match status" value="1"/>
</dbReference>
<keyword evidence="5" id="KW-1185">Reference proteome</keyword>
<dbReference type="CDD" id="cd10973">
    <property type="entry name" value="CE4_DAC_u4_5s"/>
    <property type="match status" value="1"/>
</dbReference>
<dbReference type="InterPro" id="IPR051398">
    <property type="entry name" value="Polysacch_Deacetylase"/>
</dbReference>
<evidence type="ECO:0000259" key="3">
    <source>
        <dbReference type="PROSITE" id="PS51677"/>
    </source>
</evidence>
<dbReference type="SUPFAM" id="SSF88713">
    <property type="entry name" value="Glycoside hydrolase/deacetylase"/>
    <property type="match status" value="1"/>
</dbReference>
<dbReference type="PANTHER" id="PTHR34216:SF3">
    <property type="entry name" value="POLY-BETA-1,6-N-ACETYL-D-GLUCOSAMINE N-DEACETYLASE"/>
    <property type="match status" value="1"/>
</dbReference>
<dbReference type="PROSITE" id="PS51677">
    <property type="entry name" value="NODB"/>
    <property type="match status" value="1"/>
</dbReference>
<protein>
    <submittedName>
        <fullName evidence="4">Polysaccharide deacetylase family protein</fullName>
    </submittedName>
</protein>
<comment type="subcellular location">
    <subcellularLocation>
        <location evidence="1">Secreted</location>
    </subcellularLocation>
</comment>
<evidence type="ECO:0000313" key="4">
    <source>
        <dbReference type="EMBL" id="GAA4891461.1"/>
    </source>
</evidence>
<dbReference type="EMBL" id="BAABJZ010000085">
    <property type="protein sequence ID" value="GAA4891461.1"/>
    <property type="molecule type" value="Genomic_DNA"/>
</dbReference>
<keyword evidence="2" id="KW-0732">Signal</keyword>
<dbReference type="Pfam" id="PF01522">
    <property type="entry name" value="Polysacc_deac_1"/>
    <property type="match status" value="1"/>
</dbReference>
<dbReference type="Proteomes" id="UP001499988">
    <property type="component" value="Unassembled WGS sequence"/>
</dbReference>
<evidence type="ECO:0000256" key="2">
    <source>
        <dbReference type="ARBA" id="ARBA00022729"/>
    </source>
</evidence>
<proteinExistence type="predicted"/>
<name>A0ABP9F0C6_9GAMM</name>
<dbReference type="InterPro" id="IPR011330">
    <property type="entry name" value="Glyco_hydro/deAcase_b/a-brl"/>
</dbReference>
<organism evidence="4 5">
    <name type="scientific">Ferrimonas pelagia</name>
    <dbReference type="NCBI Taxonomy" id="1177826"/>
    <lineage>
        <taxon>Bacteria</taxon>
        <taxon>Pseudomonadati</taxon>
        <taxon>Pseudomonadota</taxon>
        <taxon>Gammaproteobacteria</taxon>
        <taxon>Alteromonadales</taxon>
        <taxon>Ferrimonadaceae</taxon>
        <taxon>Ferrimonas</taxon>
    </lineage>
</organism>
<feature type="domain" description="NodB homology" evidence="3">
    <location>
        <begin position="100"/>
        <end position="303"/>
    </location>
</feature>
<gene>
    <name evidence="4" type="ORF">GCM10023333_25920</name>
</gene>
<evidence type="ECO:0000313" key="5">
    <source>
        <dbReference type="Proteomes" id="UP001499988"/>
    </source>
</evidence>
<sequence>MRPALPQNGGDCHNAYGFPKMMKRFFTLAISLLLGAASWPVLAVVILQYHHVSNSTPAITSVTPAQFSEQMAYLADNNFNVVPLALALDAIKAGKELPAKSVVITFDDGYANIAINGHPILKQYDFPYTVFVNLEPIEQNRRNMMDWDTLREIAAEGATIANHSYAHDHLIRRLPGEDQAGWEQRIKQDIERTEAAIQTEIGHSLKALAYPYGEYNQALRALLERMGYVGIGQHSGAAGPYSSLTALPRYPVAGPYADLDSLKVKMHSLNMPVLAIDGEESELINRNRPSLTVKLDSTDVRTNELMCYIQGQGAKTPTWLDDHTFTIQADLPLPAGRTRYNCTAPSRSKGSYYWFSQPWVQANPDGSWPAE</sequence>
<dbReference type="PANTHER" id="PTHR34216">
    <property type="match status" value="1"/>
</dbReference>
<evidence type="ECO:0000256" key="1">
    <source>
        <dbReference type="ARBA" id="ARBA00004613"/>
    </source>
</evidence>
<comment type="caution">
    <text evidence="4">The sequence shown here is derived from an EMBL/GenBank/DDBJ whole genome shotgun (WGS) entry which is preliminary data.</text>
</comment>
<dbReference type="InterPro" id="IPR002509">
    <property type="entry name" value="NODB_dom"/>
</dbReference>
<accession>A0ABP9F0C6</accession>
<reference evidence="5" key="1">
    <citation type="journal article" date="2019" name="Int. J. Syst. Evol. Microbiol.">
        <title>The Global Catalogue of Microorganisms (GCM) 10K type strain sequencing project: providing services to taxonomists for standard genome sequencing and annotation.</title>
        <authorList>
            <consortium name="The Broad Institute Genomics Platform"/>
            <consortium name="The Broad Institute Genome Sequencing Center for Infectious Disease"/>
            <person name="Wu L."/>
            <person name="Ma J."/>
        </authorList>
    </citation>
    <scope>NUCLEOTIDE SEQUENCE [LARGE SCALE GENOMIC DNA]</scope>
    <source>
        <strain evidence="5">JCM 18401</strain>
    </source>
</reference>